<dbReference type="AlphaFoldDB" id="A0A4R3W1J7"/>
<gene>
    <name evidence="1" type="ORF">EDC17_100834</name>
</gene>
<accession>A0A4R3W1J7</accession>
<proteinExistence type="predicted"/>
<keyword evidence="2" id="KW-1185">Reference proteome</keyword>
<organism evidence="1 2">
    <name type="scientific">Sphingobacterium alimentarium</name>
    <dbReference type="NCBI Taxonomy" id="797292"/>
    <lineage>
        <taxon>Bacteria</taxon>
        <taxon>Pseudomonadati</taxon>
        <taxon>Bacteroidota</taxon>
        <taxon>Sphingobacteriia</taxon>
        <taxon>Sphingobacteriales</taxon>
        <taxon>Sphingobacteriaceae</taxon>
        <taxon>Sphingobacterium</taxon>
    </lineage>
</organism>
<comment type="caution">
    <text evidence="1">The sequence shown here is derived from an EMBL/GenBank/DDBJ whole genome shotgun (WGS) entry which is preliminary data.</text>
</comment>
<evidence type="ECO:0000313" key="2">
    <source>
        <dbReference type="Proteomes" id="UP000295197"/>
    </source>
</evidence>
<reference evidence="1 2" key="1">
    <citation type="submission" date="2019-03" db="EMBL/GenBank/DDBJ databases">
        <title>Genomic Encyclopedia of Type Strains, Phase IV (KMG-IV): sequencing the most valuable type-strain genomes for metagenomic binning, comparative biology and taxonomic classification.</title>
        <authorList>
            <person name="Goeker M."/>
        </authorList>
    </citation>
    <scope>NUCLEOTIDE SEQUENCE [LARGE SCALE GENOMIC DNA]</scope>
    <source>
        <strain evidence="1 2">DSM 22362</strain>
    </source>
</reference>
<dbReference type="EMBL" id="SMBZ01000008">
    <property type="protein sequence ID" value="TCV18785.1"/>
    <property type="molecule type" value="Genomic_DNA"/>
</dbReference>
<dbReference type="Proteomes" id="UP000295197">
    <property type="component" value="Unassembled WGS sequence"/>
</dbReference>
<evidence type="ECO:0000313" key="1">
    <source>
        <dbReference type="EMBL" id="TCV18785.1"/>
    </source>
</evidence>
<dbReference type="RefSeq" id="WP_132776984.1">
    <property type="nucleotide sequence ID" value="NZ_SMBZ01000008.1"/>
</dbReference>
<name>A0A4R3W1J7_9SPHI</name>
<protein>
    <submittedName>
        <fullName evidence="1">Uncharacterized protein</fullName>
    </submittedName>
</protein>
<sequence length="67" mass="7564">MTNLPTNINFDLSQLKAVYQEGKHVIIELNNMKIKIYNSTFTSSEILALIAKDGNLNVENGFNSNEF</sequence>